<accession>A0ABR7QXW9</accession>
<protein>
    <submittedName>
        <fullName evidence="1">Uncharacterized protein</fullName>
    </submittedName>
</protein>
<sequence>MIESANPLDIAKAVEVRAMGIKPNEPFYESTRVTVGRIFPPFHNYPEYPPISFTQAENTLLRVYSPFETQLKIAQVGDNYQYKEILTYTRKPQQILLNQEHLNSLKQLENGAHFFILNNDFQLQAVTNPEEVIILPNYIKVVRKMGKIISIEKKPLVSVHKQEYQYWSYTGEVHYSKSIRYDINKKNALETMLYEYDKEGRMVSRVKINSTNHILAKKIFYPEGGEYYSEETLFNELGEKTNVIYILTDGSRQNHHIDEHGEVTHITTERMPEERFLDFDEDELYKKLTIDVSKKYGTVPNLEPEK</sequence>
<dbReference type="EMBL" id="JABURY010000015">
    <property type="protein sequence ID" value="MBC9131054.1"/>
    <property type="molecule type" value="Genomic_DNA"/>
</dbReference>
<organism evidence="1 2">
    <name type="scientific">Frischella japonica</name>
    <dbReference type="NCBI Taxonomy" id="2741544"/>
    <lineage>
        <taxon>Bacteria</taxon>
        <taxon>Pseudomonadati</taxon>
        <taxon>Pseudomonadota</taxon>
        <taxon>Gammaproteobacteria</taxon>
        <taxon>Orbales</taxon>
        <taxon>Orbaceae</taxon>
        <taxon>Frischella</taxon>
    </lineage>
</organism>
<evidence type="ECO:0000313" key="1">
    <source>
        <dbReference type="EMBL" id="MBC9131054.1"/>
    </source>
</evidence>
<gene>
    <name evidence="1" type="ORF">FcAc13_06995</name>
</gene>
<proteinExistence type="predicted"/>
<keyword evidence="2" id="KW-1185">Reference proteome</keyword>
<name>A0ABR7QXW9_9GAMM</name>
<comment type="caution">
    <text evidence="1">The sequence shown here is derived from an EMBL/GenBank/DDBJ whole genome shotgun (WGS) entry which is preliminary data.</text>
</comment>
<evidence type="ECO:0000313" key="2">
    <source>
        <dbReference type="Proteomes" id="UP000651208"/>
    </source>
</evidence>
<dbReference type="RefSeq" id="WP_187755487.1">
    <property type="nucleotide sequence ID" value="NZ_JABURY010000015.1"/>
</dbReference>
<reference evidence="1 2" key="1">
    <citation type="submission" date="2020-06" db="EMBL/GenBank/DDBJ databases">
        <title>Frischella cerana isolated from Apis cerana gut homogenate.</title>
        <authorList>
            <person name="Wolter L.A."/>
            <person name="Suenami S."/>
            <person name="Miyazaki R."/>
        </authorList>
    </citation>
    <scope>NUCLEOTIDE SEQUENCE [LARGE SCALE GENOMIC DNA]</scope>
    <source>
        <strain evidence="1 2">Ac13</strain>
    </source>
</reference>
<dbReference type="Proteomes" id="UP000651208">
    <property type="component" value="Unassembled WGS sequence"/>
</dbReference>